<evidence type="ECO:0000313" key="2">
    <source>
        <dbReference type="Proteomes" id="UP000264215"/>
    </source>
</evidence>
<protein>
    <submittedName>
        <fullName evidence="1">DUF4911 domain-containing protein</fullName>
    </submittedName>
</protein>
<proteinExistence type="predicted"/>
<dbReference type="Proteomes" id="UP000264215">
    <property type="component" value="Unassembled WGS sequence"/>
</dbReference>
<organism evidence="1 2">
    <name type="scientific">Mesotoga infera</name>
    <dbReference type="NCBI Taxonomy" id="1236046"/>
    <lineage>
        <taxon>Bacteria</taxon>
        <taxon>Thermotogati</taxon>
        <taxon>Thermotogota</taxon>
        <taxon>Thermotogae</taxon>
        <taxon>Kosmotogales</taxon>
        <taxon>Kosmotogaceae</taxon>
        <taxon>Mesotoga</taxon>
    </lineage>
</organism>
<gene>
    <name evidence="1" type="ORF">DIT26_04285</name>
</gene>
<reference evidence="1 2" key="1">
    <citation type="journal article" date="2018" name="Nat. Biotechnol.">
        <title>A standardized bacterial taxonomy based on genome phylogeny substantially revises the tree of life.</title>
        <authorList>
            <person name="Parks D.H."/>
            <person name="Chuvochina M."/>
            <person name="Waite D.W."/>
            <person name="Rinke C."/>
            <person name="Skarshewski A."/>
            <person name="Chaumeil P.A."/>
            <person name="Hugenholtz P."/>
        </authorList>
    </citation>
    <scope>NUCLEOTIDE SEQUENCE [LARGE SCALE GENOMIC DNA]</scope>
    <source>
        <strain evidence="1">UBA9905</strain>
    </source>
</reference>
<name>A0A3D3TMV5_9BACT</name>
<accession>A0A3D3TMV5</accession>
<dbReference type="InterPro" id="IPR032587">
    <property type="entry name" value="DUF4911"/>
</dbReference>
<evidence type="ECO:0000313" key="1">
    <source>
        <dbReference type="EMBL" id="HCO69793.1"/>
    </source>
</evidence>
<sequence>MNRVAEYDLFVKIRPEDIHVLCYIAEAEDNLMNIRHVTDEGLLKIIVPADLLDEVKSFLKSIKNRIDLEVVEIRANPGHT</sequence>
<comment type="caution">
    <text evidence="1">The sequence shown here is derived from an EMBL/GenBank/DDBJ whole genome shotgun (WGS) entry which is preliminary data.</text>
</comment>
<dbReference type="EMBL" id="DQBS01000105">
    <property type="protein sequence ID" value="HCO69793.1"/>
    <property type="molecule type" value="Genomic_DNA"/>
</dbReference>
<dbReference type="AlphaFoldDB" id="A0A3D3TMV5"/>
<dbReference type="Pfam" id="PF16256">
    <property type="entry name" value="DUF4911"/>
    <property type="match status" value="1"/>
</dbReference>